<dbReference type="CDD" id="cd00030">
    <property type="entry name" value="C2"/>
    <property type="match status" value="1"/>
</dbReference>
<keyword evidence="8" id="KW-1133">Transmembrane helix</keyword>
<dbReference type="SUPFAM" id="SSF49879">
    <property type="entry name" value="SMAD/FHA domain"/>
    <property type="match status" value="1"/>
</dbReference>
<dbReference type="PRINTS" id="PR00380">
    <property type="entry name" value="KINESINHEAVY"/>
</dbReference>
<dbReference type="CDD" id="cd00060">
    <property type="entry name" value="FHA"/>
    <property type="match status" value="1"/>
</dbReference>
<dbReference type="GO" id="GO:0005524">
    <property type="term" value="F:ATP binding"/>
    <property type="evidence" value="ECO:0007669"/>
    <property type="project" value="UniProtKB-UniRule"/>
</dbReference>
<evidence type="ECO:0000313" key="11">
    <source>
        <dbReference type="EMBL" id="KNC54455.1"/>
    </source>
</evidence>
<feature type="compositionally biased region" description="Low complexity" evidence="7">
    <location>
        <begin position="815"/>
        <end position="852"/>
    </location>
</feature>
<keyword evidence="8" id="KW-0812">Transmembrane</keyword>
<gene>
    <name evidence="11" type="ORF">AMSG_12354</name>
</gene>
<dbReference type="PROSITE" id="PS00411">
    <property type="entry name" value="KINESIN_MOTOR_1"/>
    <property type="match status" value="1"/>
</dbReference>
<dbReference type="GeneID" id="25570268"/>
<dbReference type="InterPro" id="IPR000253">
    <property type="entry name" value="FHA_dom"/>
</dbReference>
<evidence type="ECO:0000256" key="4">
    <source>
        <dbReference type="ARBA" id="ARBA00023175"/>
    </source>
</evidence>
<keyword evidence="8" id="KW-0472">Membrane</keyword>
<dbReference type="InterPro" id="IPR001752">
    <property type="entry name" value="Kinesin_motor_dom"/>
</dbReference>
<dbReference type="Pfam" id="PF00225">
    <property type="entry name" value="Kinesin"/>
    <property type="match status" value="1"/>
</dbReference>
<dbReference type="Gene3D" id="3.40.850.10">
    <property type="entry name" value="Kinesin motor domain"/>
    <property type="match status" value="1"/>
</dbReference>
<feature type="binding site" evidence="5">
    <location>
        <begin position="105"/>
        <end position="112"/>
    </location>
    <ligand>
        <name>ATP</name>
        <dbReference type="ChEBI" id="CHEBI:30616"/>
    </ligand>
</feature>
<evidence type="ECO:0000259" key="9">
    <source>
        <dbReference type="PROSITE" id="PS50004"/>
    </source>
</evidence>
<keyword evidence="12" id="KW-1185">Reference proteome</keyword>
<evidence type="ECO:0000256" key="5">
    <source>
        <dbReference type="PROSITE-ProRule" id="PRU00283"/>
    </source>
</evidence>
<dbReference type="SUPFAM" id="SSF52540">
    <property type="entry name" value="P-loop containing nucleoside triphosphate hydrolases"/>
    <property type="match status" value="1"/>
</dbReference>
<dbReference type="Proteomes" id="UP000054408">
    <property type="component" value="Unassembled WGS sequence"/>
</dbReference>
<evidence type="ECO:0000256" key="1">
    <source>
        <dbReference type="ARBA" id="ARBA00022741"/>
    </source>
</evidence>
<dbReference type="OrthoDB" id="3176171at2759"/>
<dbReference type="EMBL" id="GL349490">
    <property type="protein sequence ID" value="KNC54455.1"/>
    <property type="molecule type" value="Genomic_DNA"/>
</dbReference>
<organism evidence="11 12">
    <name type="scientific">Thecamonas trahens ATCC 50062</name>
    <dbReference type="NCBI Taxonomy" id="461836"/>
    <lineage>
        <taxon>Eukaryota</taxon>
        <taxon>Apusozoa</taxon>
        <taxon>Apusomonadida</taxon>
        <taxon>Apusomonadidae</taxon>
        <taxon>Thecamonas</taxon>
    </lineage>
</organism>
<dbReference type="STRING" id="461836.A0A0L0DQA6"/>
<dbReference type="GO" id="GO:0007018">
    <property type="term" value="P:microtubule-based movement"/>
    <property type="evidence" value="ECO:0007669"/>
    <property type="project" value="InterPro"/>
</dbReference>
<feature type="transmembrane region" description="Helical" evidence="8">
    <location>
        <begin position="720"/>
        <end position="749"/>
    </location>
</feature>
<dbReference type="Gene3D" id="2.60.40.150">
    <property type="entry name" value="C2 domain"/>
    <property type="match status" value="1"/>
</dbReference>
<evidence type="ECO:0000256" key="2">
    <source>
        <dbReference type="ARBA" id="ARBA00022840"/>
    </source>
</evidence>
<dbReference type="GO" id="GO:0003777">
    <property type="term" value="F:microtubule motor activity"/>
    <property type="evidence" value="ECO:0007669"/>
    <property type="project" value="InterPro"/>
</dbReference>
<dbReference type="InterPro" id="IPR000008">
    <property type="entry name" value="C2_dom"/>
</dbReference>
<dbReference type="Pfam" id="PF00168">
    <property type="entry name" value="C2"/>
    <property type="match status" value="1"/>
</dbReference>
<comment type="similarity">
    <text evidence="5 6">Belongs to the TRAFAC class myosin-kinesin ATPase superfamily. Kinesin family.</text>
</comment>
<protein>
    <recommendedName>
        <fullName evidence="6">Kinesin-like protein</fullName>
    </recommendedName>
</protein>
<evidence type="ECO:0000256" key="6">
    <source>
        <dbReference type="RuleBase" id="RU000394"/>
    </source>
</evidence>
<dbReference type="InterPro" id="IPR035892">
    <property type="entry name" value="C2_domain_sf"/>
</dbReference>
<name>A0A0L0DQA6_THETB</name>
<keyword evidence="6" id="KW-0493">Microtubule</keyword>
<dbReference type="AlphaFoldDB" id="A0A0L0DQA6"/>
<dbReference type="InterPro" id="IPR036961">
    <property type="entry name" value="Kinesin_motor_dom_sf"/>
</dbReference>
<dbReference type="OMA" id="CRSENAR"/>
<keyword evidence="1 5" id="KW-0547">Nucleotide-binding</keyword>
<reference evidence="11 12" key="1">
    <citation type="submission" date="2010-05" db="EMBL/GenBank/DDBJ databases">
        <title>The Genome Sequence of Thecamonas trahens ATCC 50062.</title>
        <authorList>
            <consortium name="The Broad Institute Genome Sequencing Platform"/>
            <person name="Russ C."/>
            <person name="Cuomo C."/>
            <person name="Shea T."/>
            <person name="Young S.K."/>
            <person name="Zeng Q."/>
            <person name="Koehrsen M."/>
            <person name="Haas B."/>
            <person name="Borodovsky M."/>
            <person name="Guigo R."/>
            <person name="Alvarado L."/>
            <person name="Berlin A."/>
            <person name="Bochicchio J."/>
            <person name="Borenstein D."/>
            <person name="Chapman S."/>
            <person name="Chen Z."/>
            <person name="Freedman E."/>
            <person name="Gellesch M."/>
            <person name="Goldberg J."/>
            <person name="Griggs A."/>
            <person name="Gujja S."/>
            <person name="Heilman E."/>
            <person name="Heiman D."/>
            <person name="Hepburn T."/>
            <person name="Howarth C."/>
            <person name="Jen D."/>
            <person name="Larson L."/>
            <person name="Mehta T."/>
            <person name="Park D."/>
            <person name="Pearson M."/>
            <person name="Roberts A."/>
            <person name="Saif S."/>
            <person name="Shenoy N."/>
            <person name="Sisk P."/>
            <person name="Stolte C."/>
            <person name="Sykes S."/>
            <person name="Thomson T."/>
            <person name="Walk T."/>
            <person name="White J."/>
            <person name="Yandava C."/>
            <person name="Burger G."/>
            <person name="Gray M.W."/>
            <person name="Holland P.W.H."/>
            <person name="King N."/>
            <person name="Lang F.B.F."/>
            <person name="Roger A.J."/>
            <person name="Ruiz-Trillo I."/>
            <person name="Lander E."/>
            <person name="Nusbaum C."/>
        </authorList>
    </citation>
    <scope>NUCLEOTIDE SEQUENCE [LARGE SCALE GENOMIC DNA]</scope>
    <source>
        <strain evidence="11 12">ATCC 50062</strain>
    </source>
</reference>
<feature type="domain" description="Kinesin motor" evidence="10">
    <location>
        <begin position="7"/>
        <end position="346"/>
    </location>
</feature>
<dbReference type="GO" id="GO:0005874">
    <property type="term" value="C:microtubule"/>
    <property type="evidence" value="ECO:0007669"/>
    <property type="project" value="UniProtKB-KW"/>
</dbReference>
<dbReference type="Pfam" id="PF00498">
    <property type="entry name" value="FHA"/>
    <property type="match status" value="1"/>
</dbReference>
<dbReference type="GO" id="GO:0008017">
    <property type="term" value="F:microtubule binding"/>
    <property type="evidence" value="ECO:0007669"/>
    <property type="project" value="InterPro"/>
</dbReference>
<evidence type="ECO:0000256" key="8">
    <source>
        <dbReference type="SAM" id="Phobius"/>
    </source>
</evidence>
<dbReference type="Gene3D" id="2.60.200.20">
    <property type="match status" value="1"/>
</dbReference>
<feature type="region of interest" description="Disordered" evidence="7">
    <location>
        <begin position="799"/>
        <end position="852"/>
    </location>
</feature>
<evidence type="ECO:0000256" key="3">
    <source>
        <dbReference type="ARBA" id="ARBA00023054"/>
    </source>
</evidence>
<dbReference type="PROSITE" id="PS50004">
    <property type="entry name" value="C2"/>
    <property type="match status" value="1"/>
</dbReference>
<dbReference type="RefSeq" id="XP_013753667.1">
    <property type="nucleotide sequence ID" value="XM_013898213.1"/>
</dbReference>
<feature type="compositionally biased region" description="Pro residues" evidence="7">
    <location>
        <begin position="800"/>
        <end position="814"/>
    </location>
</feature>
<dbReference type="SMART" id="SM00239">
    <property type="entry name" value="C2"/>
    <property type="match status" value="1"/>
</dbReference>
<dbReference type="eggNOG" id="KOG0241">
    <property type="taxonomic scope" value="Eukaryota"/>
</dbReference>
<proteinExistence type="inferred from homology"/>
<dbReference type="PROSITE" id="PS50067">
    <property type="entry name" value="KINESIN_MOTOR_2"/>
    <property type="match status" value="1"/>
</dbReference>
<accession>A0A0L0DQA6</accession>
<sequence length="852" mass="88718">MSSSGAKITVALRMRPFSSREADEGAEQVVHMTGAPSVNSPQHTTCTLTDPDSGDIRKYVFDACFDSTNPAGSHNAGQQDVYVVLGAPLVLAALSGVNGCLFAYGQTGAGKTYSMMGVESAPGVVPLLLDALFAALDRNANPVVVASYLEIYNEELMDLLQPRSGGPLAVREHPARGVFVQGLARVGVTSAADAGRLLSEGSKMRSVAATAMNASSSRSHAVFMLDVSVDHPASGQRVNAKLNLVDLAGSERQAKTGTTGARFKEAVAINSSLSALGNVISALSKAAAKGSKPKHVAYRNSVLTRLLQQSLGGNSRTAMLAAVSPAHTNFEETLSTMRFAKRVRAISTKPVVNAVDTGATVAELQAEIARLKALLAGGGGDGGGGNDDSGGGDDDAAAQLAAAESIIAELTADVATREAQAAALAAERKAVLDDAGISVVELGQLSGAGNASMLVNMAADAADSANLVWVLDPARGPEFTLGHAHGCSLVVHGPAMQAAHARLVVSGEGVTLEPLHASARTFVNGLAVPPNEPRVLEHGARIFLGTNTLLRFVDGEAGPASLPPLDWKVALEEVAMASGLAVPRASAGSKCPPLTAVGKVALVVELHAVRGLPKADVVSRSADPYAVLTLEPGGLRSQTETLVRTRDPEFNHSVCWPGPFVDGETVLRVVVWDADKLSTDDYLGEVELVTAIALGELTIPPFIIRWMLRHAHLGHSLFKLYVANDIVFFLSFFINRICLGLPFTLYIIASPDGDVVIKSCAAIIAIISLLWFSIITSRTGRNISSYLVDGYWDVGRSPDSPHPSSPLPLPPNPIVRPSSSLASSADSPSSGCSSSAPSPSSTASLLSRRFRT</sequence>
<dbReference type="SMART" id="SM00129">
    <property type="entry name" value="KISc"/>
    <property type="match status" value="1"/>
</dbReference>
<feature type="domain" description="C2" evidence="9">
    <location>
        <begin position="583"/>
        <end position="707"/>
    </location>
</feature>
<keyword evidence="2 5" id="KW-0067">ATP-binding</keyword>
<evidence type="ECO:0000259" key="10">
    <source>
        <dbReference type="PROSITE" id="PS50067"/>
    </source>
</evidence>
<evidence type="ECO:0000313" key="12">
    <source>
        <dbReference type="Proteomes" id="UP000054408"/>
    </source>
</evidence>
<dbReference type="InterPro" id="IPR019821">
    <property type="entry name" value="Kinesin_motor_CS"/>
</dbReference>
<dbReference type="InterPro" id="IPR027417">
    <property type="entry name" value="P-loop_NTPase"/>
</dbReference>
<keyword evidence="4 5" id="KW-0505">Motor protein</keyword>
<keyword evidence="3" id="KW-0175">Coiled coil</keyword>
<dbReference type="InterPro" id="IPR008984">
    <property type="entry name" value="SMAD_FHA_dom_sf"/>
</dbReference>
<evidence type="ECO:0000256" key="7">
    <source>
        <dbReference type="SAM" id="MobiDB-lite"/>
    </source>
</evidence>
<feature type="transmembrane region" description="Helical" evidence="8">
    <location>
        <begin position="755"/>
        <end position="775"/>
    </location>
</feature>
<dbReference type="SUPFAM" id="SSF49562">
    <property type="entry name" value="C2 domain (Calcium/lipid-binding domain, CaLB)"/>
    <property type="match status" value="1"/>
</dbReference>
<dbReference type="PANTHER" id="PTHR47117">
    <property type="entry name" value="STAR-RELATED LIPID TRANSFER PROTEIN 9"/>
    <property type="match status" value="1"/>
</dbReference>